<keyword evidence="4 5" id="KW-0472">Membrane</keyword>
<proteinExistence type="predicted"/>
<dbReference type="AlphaFoldDB" id="A0A517MN10"/>
<evidence type="ECO:0000256" key="1">
    <source>
        <dbReference type="ARBA" id="ARBA00004141"/>
    </source>
</evidence>
<sequence>MAKKRSVKPRAGQAQNQFRWPLLASLSAGLLAMLLALATFWPADSVAVEMGEAIYFCGLAIIAAILAWLAIPVPGAGLTRLRSGSLSLRGWGIDLAAWGLALWIGVSLYALQDVLNLRAAVNEWWLWVAGAACFTSARRLFAAGAAQRTVVLLVILSACLLAVHGWHQLLVSFPADRAQYAMDPDGVLRMVGIEAPPGSAQRMNFENRLRDGGPIATFALSNTLAGLLVPALLLTLGILVGEWRRLAMRERFGFAIAAFLIGTLLLRTNSRSAVLAVLIVAVAWAIYSVLSRDGGKPASDNKSAPQAFAVPWKGILAAAVVVGSLLVAYVASNREIMERATASVAFRMQYWRGTISLVQQSPWFGCGPGNFQSAYENVRAMDASEQVAEPHNLWMETAAAGGIPAVLLLVVLVVLCVYWVFVGSRTPQALQSSAEPVSLPLVGPPALAVVDGRPLLVGYGCGVLVVWFLGALIGRFPDVDAQLWGWPLGGLVVALVWNWLGKGTLPRNALIGAVSGLLIHWMLSSGWTIPGAAIPFWLLAGGLLAGNAVEPEQGLERESEKRPQRSLVFYRLRWTVGAVGLGMLVAYFYSGMRPVTEAQRWSTEAITALRIDRAEANYRRAIEADAWDPALEVALADLYRQVLMAESNQALRERFAAATEAAANKAPRDPSLISRLAAMYLHLYQRWGDPADLQEAKLLYLRAAELAPVSERLAAQIAVILMAEQDPQAAEWKERAETLAAAGGHIERELTRVNILSVEVLSEAVQAKPEQKTAAELLKS</sequence>
<dbReference type="PANTHER" id="PTHR37422">
    <property type="entry name" value="TEICHURONIC ACID BIOSYNTHESIS PROTEIN TUAE"/>
    <property type="match status" value="1"/>
</dbReference>
<dbReference type="InterPro" id="IPR007016">
    <property type="entry name" value="O-antigen_ligase-rel_domated"/>
</dbReference>
<feature type="transmembrane region" description="Helical" evidence="5">
    <location>
        <begin position="124"/>
        <end position="142"/>
    </location>
</feature>
<dbReference type="Proteomes" id="UP000320672">
    <property type="component" value="Chromosome"/>
</dbReference>
<gene>
    <name evidence="7" type="ORF">FF011L_50690</name>
</gene>
<dbReference type="EMBL" id="CP036262">
    <property type="protein sequence ID" value="QDS96261.1"/>
    <property type="molecule type" value="Genomic_DNA"/>
</dbReference>
<name>A0A517MN10_9BACT</name>
<dbReference type="GO" id="GO:0016020">
    <property type="term" value="C:membrane"/>
    <property type="evidence" value="ECO:0007669"/>
    <property type="project" value="UniProtKB-SubCell"/>
</dbReference>
<keyword evidence="8" id="KW-1185">Reference proteome</keyword>
<feature type="domain" description="O-antigen ligase-related" evidence="6">
    <location>
        <begin position="257"/>
        <end position="410"/>
    </location>
</feature>
<dbReference type="Pfam" id="PF04932">
    <property type="entry name" value="Wzy_C"/>
    <property type="match status" value="1"/>
</dbReference>
<feature type="transmembrane region" description="Helical" evidence="5">
    <location>
        <begin position="53"/>
        <end position="71"/>
    </location>
</feature>
<feature type="transmembrane region" description="Helical" evidence="5">
    <location>
        <begin position="149"/>
        <end position="167"/>
    </location>
</feature>
<evidence type="ECO:0000259" key="6">
    <source>
        <dbReference type="Pfam" id="PF04932"/>
    </source>
</evidence>
<evidence type="ECO:0000256" key="5">
    <source>
        <dbReference type="SAM" id="Phobius"/>
    </source>
</evidence>
<dbReference type="OrthoDB" id="274640at2"/>
<feature type="transmembrane region" description="Helical" evidence="5">
    <location>
        <begin position="273"/>
        <end position="290"/>
    </location>
</feature>
<feature type="transmembrane region" description="Helical" evidence="5">
    <location>
        <begin position="398"/>
        <end position="421"/>
    </location>
</feature>
<keyword evidence="2 5" id="KW-0812">Transmembrane</keyword>
<keyword evidence="7" id="KW-0436">Ligase</keyword>
<dbReference type="InterPro" id="IPR051533">
    <property type="entry name" value="WaaL-like"/>
</dbReference>
<feature type="transmembrane region" description="Helical" evidence="5">
    <location>
        <begin position="529"/>
        <end position="549"/>
    </location>
</feature>
<dbReference type="RefSeq" id="WP_145354431.1">
    <property type="nucleotide sequence ID" value="NZ_CP036262.1"/>
</dbReference>
<evidence type="ECO:0000313" key="7">
    <source>
        <dbReference type="EMBL" id="QDS96261.1"/>
    </source>
</evidence>
<dbReference type="PANTHER" id="PTHR37422:SF13">
    <property type="entry name" value="LIPOPOLYSACCHARIDE BIOSYNTHESIS PROTEIN PA4999-RELATED"/>
    <property type="match status" value="1"/>
</dbReference>
<feature type="transmembrane region" description="Helical" evidence="5">
    <location>
        <begin position="215"/>
        <end position="240"/>
    </location>
</feature>
<comment type="subcellular location">
    <subcellularLocation>
        <location evidence="1">Membrane</location>
        <topology evidence="1">Multi-pass membrane protein</topology>
    </subcellularLocation>
</comment>
<protein>
    <submittedName>
        <fullName evidence="7">O-Antigen ligase</fullName>
    </submittedName>
</protein>
<dbReference type="KEGG" id="rml:FF011L_50690"/>
<dbReference type="GO" id="GO:0016874">
    <property type="term" value="F:ligase activity"/>
    <property type="evidence" value="ECO:0007669"/>
    <property type="project" value="UniProtKB-KW"/>
</dbReference>
<evidence type="ECO:0000256" key="4">
    <source>
        <dbReference type="ARBA" id="ARBA00023136"/>
    </source>
</evidence>
<evidence type="ECO:0000256" key="3">
    <source>
        <dbReference type="ARBA" id="ARBA00022989"/>
    </source>
</evidence>
<accession>A0A517MN10</accession>
<feature type="transmembrane region" description="Helical" evidence="5">
    <location>
        <begin position="483"/>
        <end position="500"/>
    </location>
</feature>
<reference evidence="7 8" key="1">
    <citation type="submission" date="2019-02" db="EMBL/GenBank/DDBJ databases">
        <title>Deep-cultivation of Planctomycetes and their phenomic and genomic characterization uncovers novel biology.</title>
        <authorList>
            <person name="Wiegand S."/>
            <person name="Jogler M."/>
            <person name="Boedeker C."/>
            <person name="Pinto D."/>
            <person name="Vollmers J."/>
            <person name="Rivas-Marin E."/>
            <person name="Kohn T."/>
            <person name="Peeters S.H."/>
            <person name="Heuer A."/>
            <person name="Rast P."/>
            <person name="Oberbeckmann S."/>
            <person name="Bunk B."/>
            <person name="Jeske O."/>
            <person name="Meyerdierks A."/>
            <person name="Storesund J.E."/>
            <person name="Kallscheuer N."/>
            <person name="Luecker S."/>
            <person name="Lage O.M."/>
            <person name="Pohl T."/>
            <person name="Merkel B.J."/>
            <person name="Hornburger P."/>
            <person name="Mueller R.-W."/>
            <person name="Bruemmer F."/>
            <person name="Labrenz M."/>
            <person name="Spormann A.M."/>
            <person name="Op den Camp H."/>
            <person name="Overmann J."/>
            <person name="Amann R."/>
            <person name="Jetten M.S.M."/>
            <person name="Mascher T."/>
            <person name="Medema M.H."/>
            <person name="Devos D.P."/>
            <person name="Kaster A.-K."/>
            <person name="Ovreas L."/>
            <person name="Rohde M."/>
            <person name="Galperin M.Y."/>
            <person name="Jogler C."/>
        </authorList>
    </citation>
    <scope>NUCLEOTIDE SEQUENCE [LARGE SCALE GENOMIC DNA]</scope>
    <source>
        <strain evidence="7 8">FF011L</strain>
    </source>
</reference>
<evidence type="ECO:0000256" key="2">
    <source>
        <dbReference type="ARBA" id="ARBA00022692"/>
    </source>
</evidence>
<feature type="transmembrane region" description="Helical" evidence="5">
    <location>
        <begin position="456"/>
        <end position="477"/>
    </location>
</feature>
<feature type="transmembrane region" description="Helical" evidence="5">
    <location>
        <begin position="570"/>
        <end position="589"/>
    </location>
</feature>
<feature type="transmembrane region" description="Helical" evidence="5">
    <location>
        <begin position="310"/>
        <end position="331"/>
    </location>
</feature>
<keyword evidence="3 5" id="KW-1133">Transmembrane helix</keyword>
<evidence type="ECO:0000313" key="8">
    <source>
        <dbReference type="Proteomes" id="UP000320672"/>
    </source>
</evidence>
<organism evidence="7 8">
    <name type="scientific">Roseimaritima multifibrata</name>
    <dbReference type="NCBI Taxonomy" id="1930274"/>
    <lineage>
        <taxon>Bacteria</taxon>
        <taxon>Pseudomonadati</taxon>
        <taxon>Planctomycetota</taxon>
        <taxon>Planctomycetia</taxon>
        <taxon>Pirellulales</taxon>
        <taxon>Pirellulaceae</taxon>
        <taxon>Roseimaritima</taxon>
    </lineage>
</organism>
<feature type="transmembrane region" description="Helical" evidence="5">
    <location>
        <begin position="91"/>
        <end position="112"/>
    </location>
</feature>
<feature type="transmembrane region" description="Helical" evidence="5">
    <location>
        <begin position="20"/>
        <end position="41"/>
    </location>
</feature>